<evidence type="ECO:0000313" key="3">
    <source>
        <dbReference type="Proteomes" id="UP000008206"/>
    </source>
</evidence>
<reference evidence="3" key="1">
    <citation type="journal article" date="2011" name="MBio">
        <title>Novel metabolic attributes of the genus Cyanothece, comprising a group of unicellular nitrogen-fixing Cyanobacteria.</title>
        <authorList>
            <person name="Bandyopadhyay A."/>
            <person name="Elvitigala T."/>
            <person name="Welsh E."/>
            <person name="Stockel J."/>
            <person name="Liberton M."/>
            <person name="Min H."/>
            <person name="Sherman L.A."/>
            <person name="Pakrasi H.B."/>
        </authorList>
    </citation>
    <scope>NUCLEOTIDE SEQUENCE [LARGE SCALE GENOMIC DNA]</scope>
    <source>
        <strain evidence="3">PCC 7822</strain>
    </source>
</reference>
<dbReference type="eggNOG" id="ENOG502ZB7V">
    <property type="taxonomic scope" value="Bacteria"/>
</dbReference>
<name>E0UHU9_GLOV7</name>
<organism evidence="2 3">
    <name type="scientific">Gloeothece verrucosa (strain PCC 7822)</name>
    <name type="common">Cyanothece sp. (strain PCC 7822)</name>
    <dbReference type="NCBI Taxonomy" id="497965"/>
    <lineage>
        <taxon>Bacteria</taxon>
        <taxon>Bacillati</taxon>
        <taxon>Cyanobacteriota</taxon>
        <taxon>Cyanophyceae</taxon>
        <taxon>Oscillatoriophycideae</taxon>
        <taxon>Chroococcales</taxon>
        <taxon>Aphanothecaceae</taxon>
        <taxon>Gloeothece</taxon>
        <taxon>Gloeothece verrucosa</taxon>
    </lineage>
</organism>
<dbReference type="Pfam" id="PF04755">
    <property type="entry name" value="PAP_fibrillin"/>
    <property type="match status" value="1"/>
</dbReference>
<evidence type="ECO:0000259" key="1">
    <source>
        <dbReference type="Pfam" id="PF04755"/>
    </source>
</evidence>
<dbReference type="KEGG" id="cyj:Cyan7822_2507"/>
<gene>
    <name evidence="2" type="ordered locus">Cyan7822_2507</name>
</gene>
<keyword evidence="3" id="KW-1185">Reference proteome</keyword>
<feature type="domain" description="Plastid lipid-associated protein/fibrillin conserved" evidence="1">
    <location>
        <begin position="27"/>
        <end position="246"/>
    </location>
</feature>
<dbReference type="AlphaFoldDB" id="E0UHU9"/>
<dbReference type="OrthoDB" id="454050at2"/>
<dbReference type="RefSeq" id="WP_013322584.1">
    <property type="nucleotide sequence ID" value="NC_014501.1"/>
</dbReference>
<dbReference type="InterPro" id="IPR039633">
    <property type="entry name" value="PAP"/>
</dbReference>
<protein>
    <submittedName>
        <fullName evidence="2">PAP fibrillin family protein</fullName>
    </submittedName>
</protein>
<sequence length="252" mass="28225">MVTQTGEKQALKTELREALATYGGNTKHEVVINAIEKLQAVNPTTAPSRNNNLLDGNWLLISAPNFPGGELLEHGKYSYTLGRLAFNMFQPVKLKLVIDRVLQPVFPVNNGQQRSHDIIVEFTTIEDNLPEIKGIVHNFGICEPKTDSSLQVQFTGSMMKPQEQQNLDVWKSLFNQQSKSSNKSWKEKVGAVMAKIMFGLVPPEQMNPKTGEVSFSMRRPPKGSLDIIYVDEELRITRGEKGTVLVCQRLST</sequence>
<dbReference type="InterPro" id="IPR006843">
    <property type="entry name" value="PAP/fibrillin_dom"/>
</dbReference>
<proteinExistence type="predicted"/>
<accession>E0UHU9</accession>
<dbReference type="Proteomes" id="UP000008206">
    <property type="component" value="Chromosome"/>
</dbReference>
<dbReference type="HOGENOM" id="CLU_919315_0_0_3"/>
<dbReference type="EMBL" id="CP002198">
    <property type="protein sequence ID" value="ADN14479.1"/>
    <property type="molecule type" value="Genomic_DNA"/>
</dbReference>
<dbReference type="PANTHER" id="PTHR31906">
    <property type="entry name" value="PLASTID-LIPID-ASSOCIATED PROTEIN 4, CHLOROPLASTIC-RELATED"/>
    <property type="match status" value="1"/>
</dbReference>
<evidence type="ECO:0000313" key="2">
    <source>
        <dbReference type="EMBL" id="ADN14479.1"/>
    </source>
</evidence>
<dbReference type="STRING" id="497965.Cyan7822_2507"/>